<sequence length="312" mass="33391">MTLIAVALFGATFGAGAASAKAPLCNGSAKLCSKTLDKVVLAGSHNAMSSKSLGWSIPNHEIPMSTQMKRGIRAMLIDIHYGKPATRIVAGQPKAYVHSVGPDDPDRRLYLCHAICDIGATPLVEGLGEITKFLKSHPREVMAFVNEDGVRPSDFAQAVSQSGLQKYVYLGSMTTFPTLSKMIKSGQRAVMMSESSTAPISWYWRAYDGPLQETPYSFATTDLLTAPAQLPISCRANRGIEGSPLFLMNHFITRPPGISRSADAVVVNTKAAIVNRAKACRTVRGKMPTIIAVNNVEVGDVVGAAKTLNALR</sequence>
<dbReference type="SUPFAM" id="SSF51695">
    <property type="entry name" value="PLC-like phosphodiesterases"/>
    <property type="match status" value="1"/>
</dbReference>
<dbReference type="EMBL" id="CAESAN010000174">
    <property type="protein sequence ID" value="CAB4347092.1"/>
    <property type="molecule type" value="Genomic_DNA"/>
</dbReference>
<dbReference type="GO" id="GO:0006629">
    <property type="term" value="P:lipid metabolic process"/>
    <property type="evidence" value="ECO:0007669"/>
    <property type="project" value="InterPro"/>
</dbReference>
<dbReference type="InterPro" id="IPR017946">
    <property type="entry name" value="PLC-like_Pdiesterase_TIM-brl"/>
</dbReference>
<dbReference type="AlphaFoldDB" id="A0A6J6A0C8"/>
<organism evidence="1">
    <name type="scientific">freshwater metagenome</name>
    <dbReference type="NCBI Taxonomy" id="449393"/>
    <lineage>
        <taxon>unclassified sequences</taxon>
        <taxon>metagenomes</taxon>
        <taxon>ecological metagenomes</taxon>
    </lineage>
</organism>
<evidence type="ECO:0000313" key="1">
    <source>
        <dbReference type="EMBL" id="CAB4347092.1"/>
    </source>
</evidence>
<reference evidence="1" key="1">
    <citation type="submission" date="2020-05" db="EMBL/GenBank/DDBJ databases">
        <authorList>
            <person name="Chiriac C."/>
            <person name="Salcher M."/>
            <person name="Ghai R."/>
            <person name="Kavagutti S V."/>
        </authorList>
    </citation>
    <scope>NUCLEOTIDE SEQUENCE</scope>
</reference>
<dbReference type="Gene3D" id="3.20.20.190">
    <property type="entry name" value="Phosphatidylinositol (PI) phosphodiesterase"/>
    <property type="match status" value="1"/>
</dbReference>
<name>A0A6J6A0C8_9ZZZZ</name>
<dbReference type="PANTHER" id="PTHR13593">
    <property type="match status" value="1"/>
</dbReference>
<dbReference type="InterPro" id="IPR051057">
    <property type="entry name" value="PI-PLC_domain"/>
</dbReference>
<dbReference type="Pfam" id="PF26146">
    <property type="entry name" value="PI-PLC_X"/>
    <property type="match status" value="1"/>
</dbReference>
<accession>A0A6J6A0C8</accession>
<dbReference type="PANTHER" id="PTHR13593:SF140">
    <property type="entry name" value="PLC-LIKE PHOSPHODIESTERASE"/>
    <property type="match status" value="1"/>
</dbReference>
<gene>
    <name evidence="1" type="ORF">UFOPK3547_01575</name>
</gene>
<dbReference type="GO" id="GO:0008081">
    <property type="term" value="F:phosphoric diester hydrolase activity"/>
    <property type="evidence" value="ECO:0007669"/>
    <property type="project" value="InterPro"/>
</dbReference>
<protein>
    <submittedName>
        <fullName evidence="1">Unannotated protein</fullName>
    </submittedName>
</protein>
<proteinExistence type="predicted"/>